<evidence type="ECO:0000256" key="7">
    <source>
        <dbReference type="ARBA" id="ARBA00023125"/>
    </source>
</evidence>
<dbReference type="PROSITE" id="PS51199">
    <property type="entry name" value="SF4_HELICASE"/>
    <property type="match status" value="1"/>
</dbReference>
<keyword evidence="8" id="KW-0413">Isomerase</keyword>
<keyword evidence="2" id="KW-0235">DNA replication</keyword>
<dbReference type="PANTHER" id="PTHR30153">
    <property type="entry name" value="REPLICATIVE DNA HELICASE DNAB"/>
    <property type="match status" value="1"/>
</dbReference>
<name>A0A1Z1MNS9_9FLOR</name>
<dbReference type="GO" id="GO:0006260">
    <property type="term" value="P:DNA replication"/>
    <property type="evidence" value="ECO:0007669"/>
    <property type="project" value="UniProtKB-KW"/>
</dbReference>
<gene>
    <name evidence="12" type="primary">dnaB</name>
</gene>
<evidence type="ECO:0000256" key="1">
    <source>
        <dbReference type="ARBA" id="ARBA00008428"/>
    </source>
</evidence>
<dbReference type="GO" id="GO:0005524">
    <property type="term" value="F:ATP binding"/>
    <property type="evidence" value="ECO:0007669"/>
    <property type="project" value="UniProtKB-KW"/>
</dbReference>
<dbReference type="InterPro" id="IPR007694">
    <property type="entry name" value="DNA_helicase_DnaB-like_C"/>
</dbReference>
<evidence type="ECO:0000259" key="11">
    <source>
        <dbReference type="PROSITE" id="PS51199"/>
    </source>
</evidence>
<dbReference type="SUPFAM" id="SSF52540">
    <property type="entry name" value="P-loop containing nucleoside triphosphate hydrolases"/>
    <property type="match status" value="1"/>
</dbReference>
<comment type="catalytic activity">
    <reaction evidence="10">
        <text>ATP + H2O = ADP + phosphate + H(+)</text>
        <dbReference type="Rhea" id="RHEA:13065"/>
        <dbReference type="ChEBI" id="CHEBI:15377"/>
        <dbReference type="ChEBI" id="CHEBI:15378"/>
        <dbReference type="ChEBI" id="CHEBI:30616"/>
        <dbReference type="ChEBI" id="CHEBI:43474"/>
        <dbReference type="ChEBI" id="CHEBI:456216"/>
        <dbReference type="EC" id="5.6.2.3"/>
    </reaction>
</comment>
<feature type="domain" description="SF4 helicase" evidence="11">
    <location>
        <begin position="191"/>
        <end position="401"/>
    </location>
</feature>
<keyword evidence="4" id="KW-0378">Hydrolase</keyword>
<dbReference type="PANTHER" id="PTHR30153:SF2">
    <property type="entry name" value="REPLICATIVE DNA HELICASE"/>
    <property type="match status" value="1"/>
</dbReference>
<dbReference type="AlphaFoldDB" id="A0A1Z1MNS9"/>
<evidence type="ECO:0000256" key="9">
    <source>
        <dbReference type="ARBA" id="ARBA00044969"/>
    </source>
</evidence>
<proteinExistence type="inferred from homology"/>
<dbReference type="Pfam" id="PF03796">
    <property type="entry name" value="DnaB_C"/>
    <property type="match status" value="1"/>
</dbReference>
<dbReference type="GO" id="GO:0005829">
    <property type="term" value="C:cytosol"/>
    <property type="evidence" value="ECO:0007669"/>
    <property type="project" value="TreeGrafter"/>
</dbReference>
<evidence type="ECO:0000256" key="4">
    <source>
        <dbReference type="ARBA" id="ARBA00022801"/>
    </source>
</evidence>
<dbReference type="InterPro" id="IPR036185">
    <property type="entry name" value="DNA_heli_DnaB-like_N_sf"/>
</dbReference>
<keyword evidence="12" id="KW-0934">Plastid</keyword>
<evidence type="ECO:0000256" key="5">
    <source>
        <dbReference type="ARBA" id="ARBA00022806"/>
    </source>
</evidence>
<evidence type="ECO:0000256" key="2">
    <source>
        <dbReference type="ARBA" id="ARBA00022705"/>
    </source>
</evidence>
<dbReference type="InterPro" id="IPR007693">
    <property type="entry name" value="DNA_helicase_DnaB-like_N"/>
</dbReference>
<dbReference type="InterPro" id="IPR016136">
    <property type="entry name" value="DNA_helicase_N/primase_C"/>
</dbReference>
<keyword evidence="6" id="KW-0067">ATP-binding</keyword>
<keyword evidence="3" id="KW-0547">Nucleotide-binding</keyword>
<keyword evidence="12" id="KW-0150">Chloroplast</keyword>
<keyword evidence="5 12" id="KW-0347">Helicase</keyword>
<dbReference type="Gene3D" id="3.40.50.300">
    <property type="entry name" value="P-loop containing nucleotide triphosphate hydrolases"/>
    <property type="match status" value="2"/>
</dbReference>
<dbReference type="SUPFAM" id="SSF48024">
    <property type="entry name" value="N-terminal domain of DnaB helicase"/>
    <property type="match status" value="1"/>
</dbReference>
<evidence type="ECO:0000256" key="10">
    <source>
        <dbReference type="ARBA" id="ARBA00048954"/>
    </source>
</evidence>
<accession>A0A1Z1MNS9</accession>
<evidence type="ECO:0000256" key="6">
    <source>
        <dbReference type="ARBA" id="ARBA00022840"/>
    </source>
</evidence>
<dbReference type="EC" id="5.6.2.3" evidence="9"/>
<protein>
    <recommendedName>
        <fullName evidence="9">DNA 5'-3' helicase</fullName>
        <ecNumber evidence="9">5.6.2.3</ecNumber>
    </recommendedName>
</protein>
<geneLocation type="chloroplast" evidence="12"/>
<dbReference type="InterPro" id="IPR027417">
    <property type="entry name" value="P-loop_NTPase"/>
</dbReference>
<dbReference type="RefSeq" id="YP_009398333.1">
    <property type="nucleotide sequence ID" value="NC_035291.1"/>
</dbReference>
<keyword evidence="7" id="KW-0238">DNA-binding</keyword>
<dbReference type="EMBL" id="MF101447">
    <property type="protein sequence ID" value="ARW67519.1"/>
    <property type="molecule type" value="Genomic_DNA"/>
</dbReference>
<reference evidence="12" key="1">
    <citation type="journal article" date="2017" name="J. Phycol.">
        <title>Analysis of chloroplast genomes and a supermatrix inform reclassification of the Rhodomelaceae (Rhodophyta).</title>
        <authorList>
            <person name="Diaz-Tapia P."/>
            <person name="Maggs C.A."/>
            <person name="West J.A."/>
            <person name="Verbruggen H."/>
        </authorList>
    </citation>
    <scope>NUCLEOTIDE SEQUENCE</scope>
    <source>
        <strain evidence="12">PD1388</strain>
    </source>
</reference>
<dbReference type="GeneID" id="33360844"/>
<evidence type="ECO:0000256" key="8">
    <source>
        <dbReference type="ARBA" id="ARBA00023235"/>
    </source>
</evidence>
<dbReference type="Pfam" id="PF00772">
    <property type="entry name" value="DnaB"/>
    <property type="match status" value="1"/>
</dbReference>
<sequence>MNELYKYRFIPQNYIAEEILIGIILIYPNLLNSTQDILKKEYFFLESNQIIYLNLIEIYKNQKINIIELFYLLESRKLLNKIGGLKKIINMMKQGQIFIYSSKINNYIEILIKLINNSYIQRLIIQYGYNITKIGHISKIENNYLYNKALSYLTFIEAAIKKNKNQKILNIKDLVSKKLIEIKYQNIYDLHKINKNLILSGLSNLDKIIKCIPDGNLIIIAGRPSIGKTSLAINIAYNVFFNQRISICIFSLEMSNQEILNKLISIACQTEINEITIKKLNQEQWKKITKVCNTLLQNNIYINDQSNIDIEYIEEKTVDIKKKNKQIKLIIIDYLQLIEFSLEESTRYRYNRSQELGYITRKLKLLSQFLQLPIIVLSQLNRNIDNRNNKEPLLSDLKESGCIKYTNNMDISSNSINQLNIINIKNQIINLKIYHDIKYNKKINNNKINSDISIFQEYIFRYELVNKSLLLTSNHKYLSQVIWIKSNQILLSTTINSIIKEKFNIIKRKYIQNIISNKYSKSYDINKNNYFNIVSKEIILHNSIEQDADIILMLYKKQENINQLNNEIILDLKISKNRNGNTGYCKLLFIPQVNIFQNTHEDQIKK</sequence>
<dbReference type="GO" id="GO:0003677">
    <property type="term" value="F:DNA binding"/>
    <property type="evidence" value="ECO:0007669"/>
    <property type="project" value="UniProtKB-KW"/>
</dbReference>
<organism evidence="12">
    <name type="scientific">Thaumatella adunca</name>
    <dbReference type="NCBI Taxonomy" id="2006976"/>
    <lineage>
        <taxon>Eukaryota</taxon>
        <taxon>Rhodophyta</taxon>
        <taxon>Florideophyceae</taxon>
        <taxon>Rhodymeniophycidae</taxon>
        <taxon>Ceramiales</taxon>
        <taxon>Rhodomelaceae</taxon>
        <taxon>Thaumatella</taxon>
    </lineage>
</organism>
<comment type="similarity">
    <text evidence="1">Belongs to the helicase family. DnaB subfamily.</text>
</comment>
<dbReference type="Gene3D" id="1.10.860.10">
    <property type="entry name" value="DNAb Helicase, Chain A"/>
    <property type="match status" value="1"/>
</dbReference>
<evidence type="ECO:0000313" key="12">
    <source>
        <dbReference type="EMBL" id="ARW67519.1"/>
    </source>
</evidence>
<dbReference type="GO" id="GO:0016787">
    <property type="term" value="F:hydrolase activity"/>
    <property type="evidence" value="ECO:0007669"/>
    <property type="project" value="UniProtKB-KW"/>
</dbReference>
<evidence type="ECO:0000256" key="3">
    <source>
        <dbReference type="ARBA" id="ARBA00022741"/>
    </source>
</evidence>
<dbReference type="GO" id="GO:0043139">
    <property type="term" value="F:5'-3' DNA helicase activity"/>
    <property type="evidence" value="ECO:0007669"/>
    <property type="project" value="UniProtKB-EC"/>
</dbReference>